<dbReference type="OrthoDB" id="9804277at2"/>
<dbReference type="HAMAP" id="MF_01148">
    <property type="entry name" value="Lnt"/>
    <property type="match status" value="1"/>
</dbReference>
<dbReference type="EMBL" id="FOAN01000004">
    <property type="protein sequence ID" value="SEL62512.1"/>
    <property type="molecule type" value="Genomic_DNA"/>
</dbReference>
<dbReference type="InterPro" id="IPR045378">
    <property type="entry name" value="LNT_N"/>
</dbReference>
<evidence type="ECO:0000256" key="9">
    <source>
        <dbReference type="HAMAP-Rule" id="MF_01148"/>
    </source>
</evidence>
<feature type="transmembrane region" description="Helical" evidence="9">
    <location>
        <begin position="136"/>
        <end position="159"/>
    </location>
</feature>
<evidence type="ECO:0000259" key="10">
    <source>
        <dbReference type="PROSITE" id="PS50263"/>
    </source>
</evidence>
<organism evidence="11 12">
    <name type="scientific">Bosea lupini</name>
    <dbReference type="NCBI Taxonomy" id="1036779"/>
    <lineage>
        <taxon>Bacteria</taxon>
        <taxon>Pseudomonadati</taxon>
        <taxon>Pseudomonadota</taxon>
        <taxon>Alphaproteobacteria</taxon>
        <taxon>Hyphomicrobiales</taxon>
        <taxon>Boseaceae</taxon>
        <taxon>Bosea</taxon>
    </lineage>
</organism>
<proteinExistence type="inferred from homology"/>
<dbReference type="GO" id="GO:0042158">
    <property type="term" value="P:lipoprotein biosynthetic process"/>
    <property type="evidence" value="ECO:0007669"/>
    <property type="project" value="UniProtKB-UniRule"/>
</dbReference>
<dbReference type="Pfam" id="PF00795">
    <property type="entry name" value="CN_hydrolase"/>
    <property type="match status" value="1"/>
</dbReference>
<protein>
    <recommendedName>
        <fullName evidence="9">Apolipoprotein N-acyltransferase</fullName>
        <shortName evidence="9">ALP N-acyltransferase</shortName>
        <ecNumber evidence="9">2.3.1.269</ecNumber>
    </recommendedName>
</protein>
<name>A0A1H7RQL5_9HYPH</name>
<comment type="catalytic activity">
    <reaction evidence="9">
        <text>N-terminal S-1,2-diacyl-sn-glyceryl-L-cysteinyl-[lipoprotein] + a glycerophospholipid = N-acyl-S-1,2-diacyl-sn-glyceryl-L-cysteinyl-[lipoprotein] + a 2-acyl-sn-glycero-3-phospholipid + H(+)</text>
        <dbReference type="Rhea" id="RHEA:48228"/>
        <dbReference type="Rhea" id="RHEA-COMP:14681"/>
        <dbReference type="Rhea" id="RHEA-COMP:14684"/>
        <dbReference type="ChEBI" id="CHEBI:15378"/>
        <dbReference type="ChEBI" id="CHEBI:136912"/>
        <dbReference type="ChEBI" id="CHEBI:140656"/>
        <dbReference type="ChEBI" id="CHEBI:140657"/>
        <dbReference type="ChEBI" id="CHEBI:140660"/>
        <dbReference type="EC" id="2.3.1.269"/>
    </reaction>
</comment>
<dbReference type="STRING" id="1036779.SAMN04515666_104493"/>
<comment type="function">
    <text evidence="9">Catalyzes the phospholipid dependent N-acylation of the N-terminal cysteine of apolipoprotein, the last step in lipoprotein maturation.</text>
</comment>
<keyword evidence="3 9" id="KW-1003">Cell membrane</keyword>
<dbReference type="NCBIfam" id="TIGR00546">
    <property type="entry name" value="lnt"/>
    <property type="match status" value="1"/>
</dbReference>
<dbReference type="AlphaFoldDB" id="A0A1H7RQL5"/>
<keyword evidence="5 9" id="KW-0812">Transmembrane</keyword>
<feature type="transmembrane region" description="Helical" evidence="9">
    <location>
        <begin position="21"/>
        <end position="37"/>
    </location>
</feature>
<evidence type="ECO:0000313" key="11">
    <source>
        <dbReference type="EMBL" id="SEL62512.1"/>
    </source>
</evidence>
<keyword evidence="7 9" id="KW-0472">Membrane</keyword>
<dbReference type="CDD" id="cd07571">
    <property type="entry name" value="ALP_N-acyl_transferase"/>
    <property type="match status" value="1"/>
</dbReference>
<dbReference type="RefSeq" id="WP_091835811.1">
    <property type="nucleotide sequence ID" value="NZ_FOAN01000004.1"/>
</dbReference>
<feature type="transmembrane region" description="Helical" evidence="9">
    <location>
        <begin position="179"/>
        <end position="198"/>
    </location>
</feature>
<dbReference type="Gene3D" id="3.60.110.10">
    <property type="entry name" value="Carbon-nitrogen hydrolase"/>
    <property type="match status" value="1"/>
</dbReference>
<dbReference type="InterPro" id="IPR004563">
    <property type="entry name" value="Apolipo_AcylTrfase"/>
</dbReference>
<comment type="subcellular location">
    <subcellularLocation>
        <location evidence="1 9">Cell membrane</location>
        <topology evidence="1 9">Multi-pass membrane protein</topology>
    </subcellularLocation>
</comment>
<accession>A0A1H7RQL5</accession>
<feature type="transmembrane region" description="Helical" evidence="9">
    <location>
        <begin position="73"/>
        <end position="93"/>
    </location>
</feature>
<dbReference type="PROSITE" id="PS50263">
    <property type="entry name" value="CN_HYDROLASE"/>
    <property type="match status" value="1"/>
</dbReference>
<evidence type="ECO:0000256" key="6">
    <source>
        <dbReference type="ARBA" id="ARBA00022989"/>
    </source>
</evidence>
<reference evidence="12" key="1">
    <citation type="submission" date="2016-10" db="EMBL/GenBank/DDBJ databases">
        <authorList>
            <person name="Varghese N."/>
            <person name="Submissions S."/>
        </authorList>
    </citation>
    <scope>NUCLEOTIDE SEQUENCE [LARGE SCALE GENOMIC DNA]</scope>
    <source>
        <strain evidence="12">LMG 26383,CCUG 61248,R- 45681</strain>
    </source>
</reference>
<dbReference type="Pfam" id="PF20154">
    <property type="entry name" value="LNT_N"/>
    <property type="match status" value="1"/>
</dbReference>
<keyword evidence="11" id="KW-0449">Lipoprotein</keyword>
<dbReference type="GO" id="GO:0005886">
    <property type="term" value="C:plasma membrane"/>
    <property type="evidence" value="ECO:0007669"/>
    <property type="project" value="UniProtKB-SubCell"/>
</dbReference>
<evidence type="ECO:0000256" key="8">
    <source>
        <dbReference type="ARBA" id="ARBA00023315"/>
    </source>
</evidence>
<dbReference type="InterPro" id="IPR003010">
    <property type="entry name" value="C-N_Hydrolase"/>
</dbReference>
<feature type="domain" description="CN hydrolase" evidence="10">
    <location>
        <begin position="245"/>
        <end position="500"/>
    </location>
</feature>
<dbReference type="SUPFAM" id="SSF56317">
    <property type="entry name" value="Carbon-nitrogen hydrolase"/>
    <property type="match status" value="1"/>
</dbReference>
<keyword evidence="12" id="KW-1185">Reference proteome</keyword>
<evidence type="ECO:0000256" key="5">
    <source>
        <dbReference type="ARBA" id="ARBA00022692"/>
    </source>
</evidence>
<evidence type="ECO:0000256" key="4">
    <source>
        <dbReference type="ARBA" id="ARBA00022679"/>
    </source>
</evidence>
<sequence length="532" mass="56175">MTLLSALADRVILAWGWPRRLIALICGACGALALAPLDLWPLMVVPMTAAVWLIDGSVAANRRGRLWAAASAGWWWGFGYHLAGLWWLGAAFLVEADKFAWAMPLGVVALPAFLAVFPAAGFALARALWPTGAGRILVLAAVLALSEWLRGHVLTGFPWNVYGMMLAGPAWLAQSASLIGLYGLTALAVAIGAAPAVLGTGEKGEGRWRAPALAGLALAAMAGFGAWRIPAEPVPALSGVKLRLMQPNLPQDAKFSARNSEMILSHYLALSDRATGPATSGVQDVTHLIWPESAFPFLLGRTPQALARIAALLPPSTTLITGAARAGETLPGESRPPIYNAIQVVNDEGTITGSYDKVHLVPFGEYLPAVFERLIRAVGLSEFVSVPGGFASGSRRTPLSIRGLPPAASLICYEVIFPGEAMPSGPRPGFILNLTNDGWFGQTSGPYQHLAQARLRAIEEGLPLVRVANTGISAVTDHYGRIRAALPLGEAGVIDTSLPRAGPATPYSRFGDLFFAGVVASLMLAGVIMRRR</sequence>
<dbReference type="PANTHER" id="PTHR38686">
    <property type="entry name" value="APOLIPOPROTEIN N-ACYLTRANSFERASE"/>
    <property type="match status" value="1"/>
</dbReference>
<keyword evidence="8 9" id="KW-0012">Acyltransferase</keyword>
<feature type="transmembrane region" description="Helical" evidence="9">
    <location>
        <begin position="210"/>
        <end position="229"/>
    </location>
</feature>
<dbReference type="GO" id="GO:0016410">
    <property type="term" value="F:N-acyltransferase activity"/>
    <property type="evidence" value="ECO:0007669"/>
    <property type="project" value="UniProtKB-UniRule"/>
</dbReference>
<keyword evidence="4 9" id="KW-0808">Transferase</keyword>
<gene>
    <name evidence="9" type="primary">lnt</name>
    <name evidence="11" type="ORF">SAMN04515666_104493</name>
</gene>
<dbReference type="EC" id="2.3.1.269" evidence="9"/>
<comment type="similarity">
    <text evidence="2 9">Belongs to the CN hydrolase family. Apolipoprotein N-acyltransferase subfamily.</text>
</comment>
<dbReference type="PANTHER" id="PTHR38686:SF1">
    <property type="entry name" value="APOLIPOPROTEIN N-ACYLTRANSFERASE"/>
    <property type="match status" value="1"/>
</dbReference>
<feature type="transmembrane region" description="Helical" evidence="9">
    <location>
        <begin position="510"/>
        <end position="529"/>
    </location>
</feature>
<comment type="pathway">
    <text evidence="9">Protein modification; lipoprotein biosynthesis (N-acyl transfer).</text>
</comment>
<evidence type="ECO:0000256" key="2">
    <source>
        <dbReference type="ARBA" id="ARBA00010065"/>
    </source>
</evidence>
<evidence type="ECO:0000256" key="3">
    <source>
        <dbReference type="ARBA" id="ARBA00022475"/>
    </source>
</evidence>
<evidence type="ECO:0000256" key="7">
    <source>
        <dbReference type="ARBA" id="ARBA00023136"/>
    </source>
</evidence>
<dbReference type="InterPro" id="IPR036526">
    <property type="entry name" value="C-N_Hydrolase_sf"/>
</dbReference>
<evidence type="ECO:0000256" key="1">
    <source>
        <dbReference type="ARBA" id="ARBA00004651"/>
    </source>
</evidence>
<evidence type="ECO:0000313" key="12">
    <source>
        <dbReference type="Proteomes" id="UP000199664"/>
    </source>
</evidence>
<keyword evidence="6 9" id="KW-1133">Transmembrane helix</keyword>
<dbReference type="UniPathway" id="UPA00666"/>
<feature type="transmembrane region" description="Helical" evidence="9">
    <location>
        <begin position="99"/>
        <end position="124"/>
    </location>
</feature>
<dbReference type="Proteomes" id="UP000199664">
    <property type="component" value="Unassembled WGS sequence"/>
</dbReference>